<dbReference type="AlphaFoldDB" id="A0A6N7LU34"/>
<feature type="transmembrane region" description="Helical" evidence="1">
    <location>
        <begin position="279"/>
        <end position="298"/>
    </location>
</feature>
<feature type="transmembrane region" description="Helical" evidence="1">
    <location>
        <begin position="367"/>
        <end position="387"/>
    </location>
</feature>
<feature type="transmembrane region" description="Helical" evidence="1">
    <location>
        <begin position="141"/>
        <end position="161"/>
    </location>
</feature>
<dbReference type="EMBL" id="WIRE01000001">
    <property type="protein sequence ID" value="MQX53989.1"/>
    <property type="molecule type" value="Genomic_DNA"/>
</dbReference>
<keyword evidence="1" id="KW-0472">Membrane</keyword>
<sequence length="391" mass="43036">MQSPPLGLFRPKGSHAEHKVSFSELFFDLVFVYAITQSAHLLIAHFTPYGVFQGLLVVLAVWWVWVFTTWVTNWLDPETVPVRLMLFVLMLLGMGLAIAIPQAFGKHGLLFALCYVTMQIGRTVFICLCSRKHRPELHRGFVRMTIWFCASATLWITGALQDGALRTILWSLAILIEYASASLSFAVPGLGRSDSKDWDISGPHMAERCGLLLIIALGESLLVTGNTFSGTHWDAATITTFLSAFVTTVAMWWLYFSLSAERASDVIAESDNRGHLGRLVYTYVHLLLIIAIVLVAVADEFVLAHPHGHTSIATMVAMIGGTALYLVANILFKWLVFRGHPLSHYIGLGLLAALCVAAFFLPPSMVALATTLILVIVAIQETVVVMGKKAH</sequence>
<comment type="caution">
    <text evidence="2">The sequence shown here is derived from an EMBL/GenBank/DDBJ whole genome shotgun (WGS) entry which is preliminary data.</text>
</comment>
<evidence type="ECO:0000313" key="2">
    <source>
        <dbReference type="EMBL" id="MQX53989.1"/>
    </source>
</evidence>
<name>A0A6N7LU34_9GAMM</name>
<feature type="transmembrane region" description="Helical" evidence="1">
    <location>
        <begin position="110"/>
        <end position="129"/>
    </location>
</feature>
<feature type="transmembrane region" description="Helical" evidence="1">
    <location>
        <begin position="235"/>
        <end position="258"/>
    </location>
</feature>
<evidence type="ECO:0008006" key="4">
    <source>
        <dbReference type="Google" id="ProtNLM"/>
    </source>
</evidence>
<feature type="transmembrane region" description="Helical" evidence="1">
    <location>
        <begin position="84"/>
        <end position="104"/>
    </location>
</feature>
<feature type="transmembrane region" description="Helical" evidence="1">
    <location>
        <begin position="167"/>
        <end position="190"/>
    </location>
</feature>
<evidence type="ECO:0000256" key="1">
    <source>
        <dbReference type="SAM" id="Phobius"/>
    </source>
</evidence>
<dbReference type="InterPro" id="IPR010640">
    <property type="entry name" value="Low_temperature_requirement_A"/>
</dbReference>
<proteinExistence type="predicted"/>
<gene>
    <name evidence="2" type="ORF">GFN93_12075</name>
</gene>
<keyword evidence="1" id="KW-0812">Transmembrane</keyword>
<feature type="transmembrane region" description="Helical" evidence="1">
    <location>
        <begin position="310"/>
        <end position="332"/>
    </location>
</feature>
<keyword evidence="3" id="KW-1185">Reference proteome</keyword>
<feature type="transmembrane region" description="Helical" evidence="1">
    <location>
        <begin position="344"/>
        <end position="361"/>
    </location>
</feature>
<protein>
    <recommendedName>
        <fullName evidence="4">Low temperature requirement protein LtrA</fullName>
    </recommendedName>
</protein>
<keyword evidence="1" id="KW-1133">Transmembrane helix</keyword>
<organism evidence="2 3">
    <name type="scientific">Alcanivorax sediminis</name>
    <dbReference type="NCBI Taxonomy" id="2663008"/>
    <lineage>
        <taxon>Bacteria</taxon>
        <taxon>Pseudomonadati</taxon>
        <taxon>Pseudomonadota</taxon>
        <taxon>Gammaproteobacteria</taxon>
        <taxon>Oceanospirillales</taxon>
        <taxon>Alcanivoracaceae</taxon>
        <taxon>Alcanivorax</taxon>
    </lineage>
</organism>
<dbReference type="RefSeq" id="WP_153501318.1">
    <property type="nucleotide sequence ID" value="NZ_WIRE01000001.1"/>
</dbReference>
<feature type="transmembrane region" description="Helical" evidence="1">
    <location>
        <begin position="52"/>
        <end position="72"/>
    </location>
</feature>
<dbReference type="Proteomes" id="UP000469421">
    <property type="component" value="Unassembled WGS sequence"/>
</dbReference>
<reference evidence="2 3" key="1">
    <citation type="submission" date="2019-10" db="EMBL/GenBank/DDBJ databases">
        <title>Alcanivorax sp.PA15-N-34 draft genome sequence.</title>
        <authorList>
            <person name="Liao X."/>
            <person name="Shao Z."/>
        </authorList>
    </citation>
    <scope>NUCLEOTIDE SEQUENCE [LARGE SCALE GENOMIC DNA]</scope>
    <source>
        <strain evidence="2 3">PA15-N-34</strain>
    </source>
</reference>
<dbReference type="Pfam" id="PF06772">
    <property type="entry name" value="LtrA"/>
    <property type="match status" value="1"/>
</dbReference>
<accession>A0A6N7LU34</accession>
<feature type="transmembrane region" description="Helical" evidence="1">
    <location>
        <begin position="25"/>
        <end position="46"/>
    </location>
</feature>
<evidence type="ECO:0000313" key="3">
    <source>
        <dbReference type="Proteomes" id="UP000469421"/>
    </source>
</evidence>
<dbReference type="PANTHER" id="PTHR36840">
    <property type="entry name" value="BLL5714 PROTEIN"/>
    <property type="match status" value="1"/>
</dbReference>
<dbReference type="PANTHER" id="PTHR36840:SF1">
    <property type="entry name" value="BLL5714 PROTEIN"/>
    <property type="match status" value="1"/>
</dbReference>